<dbReference type="GO" id="GO:0098719">
    <property type="term" value="P:sodium ion import across plasma membrane"/>
    <property type="evidence" value="ECO:0007669"/>
    <property type="project" value="TreeGrafter"/>
</dbReference>
<evidence type="ECO:0000256" key="10">
    <source>
        <dbReference type="SAM" id="Phobius"/>
    </source>
</evidence>
<evidence type="ECO:0000256" key="4">
    <source>
        <dbReference type="ARBA" id="ARBA00022989"/>
    </source>
</evidence>
<keyword evidence="8" id="KW-0739">Sodium transport</keyword>
<keyword evidence="6" id="KW-0406">Ion transport</keyword>
<dbReference type="AlphaFoldDB" id="A0AAV4R7N0"/>
<evidence type="ECO:0000256" key="5">
    <source>
        <dbReference type="ARBA" id="ARBA00023053"/>
    </source>
</evidence>
<dbReference type="PANTHER" id="PTHR10110">
    <property type="entry name" value="SODIUM/HYDROGEN EXCHANGER"/>
    <property type="match status" value="1"/>
</dbReference>
<dbReference type="Proteomes" id="UP001054945">
    <property type="component" value="Unassembled WGS sequence"/>
</dbReference>
<dbReference type="InterPro" id="IPR006153">
    <property type="entry name" value="Cation/H_exchanger_TM"/>
</dbReference>
<evidence type="ECO:0000256" key="3">
    <source>
        <dbReference type="ARBA" id="ARBA00022692"/>
    </source>
</evidence>
<keyword evidence="2" id="KW-0813">Transport</keyword>
<name>A0AAV4R7N0_CAEEX</name>
<feature type="domain" description="Cation/H+ exchanger transmembrane" evidence="11">
    <location>
        <begin position="1"/>
        <end position="53"/>
    </location>
</feature>
<evidence type="ECO:0000313" key="13">
    <source>
        <dbReference type="Proteomes" id="UP001054945"/>
    </source>
</evidence>
<dbReference type="GO" id="GO:0015386">
    <property type="term" value="F:potassium:proton antiporter activity"/>
    <property type="evidence" value="ECO:0007669"/>
    <property type="project" value="TreeGrafter"/>
</dbReference>
<dbReference type="Pfam" id="PF00999">
    <property type="entry name" value="Na_H_Exchanger"/>
    <property type="match status" value="1"/>
</dbReference>
<comment type="caution">
    <text evidence="12">The sequence shown here is derived from an EMBL/GenBank/DDBJ whole genome shotgun (WGS) entry which is preliminary data.</text>
</comment>
<feature type="transmembrane region" description="Helical" evidence="10">
    <location>
        <begin position="35"/>
        <end position="55"/>
    </location>
</feature>
<evidence type="ECO:0000256" key="1">
    <source>
        <dbReference type="ARBA" id="ARBA00004141"/>
    </source>
</evidence>
<feature type="region of interest" description="Disordered" evidence="9">
    <location>
        <begin position="427"/>
        <end position="465"/>
    </location>
</feature>
<evidence type="ECO:0000256" key="9">
    <source>
        <dbReference type="SAM" id="MobiDB-lite"/>
    </source>
</evidence>
<proteinExistence type="predicted"/>
<feature type="compositionally biased region" description="Basic and acidic residues" evidence="9">
    <location>
        <begin position="428"/>
        <end position="450"/>
    </location>
</feature>
<protein>
    <recommendedName>
        <fullName evidence="11">Cation/H+ exchanger transmembrane domain-containing protein</fullName>
    </recommendedName>
</protein>
<feature type="compositionally biased region" description="Acidic residues" evidence="9">
    <location>
        <begin position="369"/>
        <end position="383"/>
    </location>
</feature>
<evidence type="ECO:0000256" key="2">
    <source>
        <dbReference type="ARBA" id="ARBA00022448"/>
    </source>
</evidence>
<organism evidence="12 13">
    <name type="scientific">Caerostris extrusa</name>
    <name type="common">Bark spider</name>
    <name type="synonym">Caerostris bankana</name>
    <dbReference type="NCBI Taxonomy" id="172846"/>
    <lineage>
        <taxon>Eukaryota</taxon>
        <taxon>Metazoa</taxon>
        <taxon>Ecdysozoa</taxon>
        <taxon>Arthropoda</taxon>
        <taxon>Chelicerata</taxon>
        <taxon>Arachnida</taxon>
        <taxon>Araneae</taxon>
        <taxon>Araneomorphae</taxon>
        <taxon>Entelegynae</taxon>
        <taxon>Araneoidea</taxon>
        <taxon>Araneidae</taxon>
        <taxon>Caerostris</taxon>
    </lineage>
</organism>
<sequence length="503" mass="58196">MSYGGLRGAVAFALVLIIDKNMIPSKDMMVTTTIAVVYFTVFVQGMTIKFFVRILKVPQQSDKTLTMNERLHSTLIDHVMGGIEEVADQFLGNYKIRDRFKYFNNKYLRRFLTNNSQIQEPKIFETHSKLNLIDAMKMVNNGSKLTLDPGASISTLLKSYTSANLSQQPKDEENGVVNQSPLMNLDIGELSYNPSFKDLNDSQIHHILDDAMFKPSNRRARRYSHSQFYDNEPKHPPFHHKMRWQIRELSFNWIYFTAPNHPEVTVTSPGDYDNDEGGITFSVDSTRPIEELEEPVERTLTETILPWKRGNDVNNTYPAKPQEEFPTWVENRDHYPGYMSPTLTYLESIRDSQPSASKFNTYCIDEEEFGSEDEVFGDHEEENENRVEPEESQPGCSKDFEQRSLDEIEEDIIKEVMEGAQKKNAKTYQEEEIMKEAQKRKADTTREERRRFFRNSATRSPDRISMMSINSEDFARPISDLSIECPDVVVDLEDKDGCKNTKL</sequence>
<reference evidence="12 13" key="1">
    <citation type="submission" date="2021-06" db="EMBL/GenBank/DDBJ databases">
        <title>Caerostris extrusa draft genome.</title>
        <authorList>
            <person name="Kono N."/>
            <person name="Arakawa K."/>
        </authorList>
    </citation>
    <scope>NUCLEOTIDE SEQUENCE [LARGE SCALE GENOMIC DNA]</scope>
</reference>
<dbReference type="GO" id="GO:0015385">
    <property type="term" value="F:sodium:proton antiporter activity"/>
    <property type="evidence" value="ECO:0007669"/>
    <property type="project" value="InterPro"/>
</dbReference>
<gene>
    <name evidence="12" type="primary">SLC9A5</name>
    <name evidence="12" type="ORF">CEXT_301381</name>
</gene>
<evidence type="ECO:0000256" key="7">
    <source>
        <dbReference type="ARBA" id="ARBA00023136"/>
    </source>
</evidence>
<keyword evidence="5" id="KW-0915">Sodium</keyword>
<keyword evidence="3 10" id="KW-0812">Transmembrane</keyword>
<dbReference type="GO" id="GO:0005886">
    <property type="term" value="C:plasma membrane"/>
    <property type="evidence" value="ECO:0007669"/>
    <property type="project" value="TreeGrafter"/>
</dbReference>
<keyword evidence="13" id="KW-1185">Reference proteome</keyword>
<evidence type="ECO:0000256" key="6">
    <source>
        <dbReference type="ARBA" id="ARBA00023065"/>
    </source>
</evidence>
<dbReference type="GO" id="GO:0051453">
    <property type="term" value="P:regulation of intracellular pH"/>
    <property type="evidence" value="ECO:0007669"/>
    <property type="project" value="TreeGrafter"/>
</dbReference>
<accession>A0AAV4R7N0</accession>
<dbReference type="InterPro" id="IPR018422">
    <property type="entry name" value="Cation/H_exchanger_CPA1"/>
</dbReference>
<evidence type="ECO:0000256" key="8">
    <source>
        <dbReference type="ARBA" id="ARBA00023201"/>
    </source>
</evidence>
<feature type="region of interest" description="Disordered" evidence="9">
    <location>
        <begin position="369"/>
        <end position="398"/>
    </location>
</feature>
<evidence type="ECO:0000313" key="12">
    <source>
        <dbReference type="EMBL" id="GIY16996.1"/>
    </source>
</evidence>
<comment type="subcellular location">
    <subcellularLocation>
        <location evidence="1">Membrane</location>
        <topology evidence="1">Multi-pass membrane protein</topology>
    </subcellularLocation>
</comment>
<keyword evidence="7 10" id="KW-0472">Membrane</keyword>
<evidence type="ECO:0000259" key="11">
    <source>
        <dbReference type="Pfam" id="PF00999"/>
    </source>
</evidence>
<dbReference type="EMBL" id="BPLR01007449">
    <property type="protein sequence ID" value="GIY16996.1"/>
    <property type="molecule type" value="Genomic_DNA"/>
</dbReference>
<dbReference type="PANTHER" id="PTHR10110:SF98">
    <property type="entry name" value="SODIUM_HYDROGEN EXCHANGER"/>
    <property type="match status" value="1"/>
</dbReference>
<keyword evidence="4 10" id="KW-1133">Transmembrane helix</keyword>